<proteinExistence type="predicted"/>
<evidence type="ECO:0000313" key="3">
    <source>
        <dbReference type="Proteomes" id="UP000763641"/>
    </source>
</evidence>
<sequence length="154" mass="16996">MTRPVWLRRWPRRSVLLSVVWLFVAGFLVFPPGRSAESPSFLLTDGWSAASPTLSDCLPFTRTSAVVIDHLQRDGFVRSLATGDLELTVRPFPLVHYKRVDRCYTSADAALFLSSLIALTAALAALLWGGRSIVRAWRANRIGDTTPCPPRSAA</sequence>
<protein>
    <recommendedName>
        <fullName evidence="4">Transmembrane protein</fullName>
    </recommendedName>
</protein>
<comment type="caution">
    <text evidence="2">The sequence shown here is derived from an EMBL/GenBank/DDBJ whole genome shotgun (WGS) entry which is preliminary data.</text>
</comment>
<evidence type="ECO:0000313" key="2">
    <source>
        <dbReference type="EMBL" id="MBM6575045.1"/>
    </source>
</evidence>
<organism evidence="2 3">
    <name type="scientific">Sphingomonas longa</name>
    <dbReference type="NCBI Taxonomy" id="2778730"/>
    <lineage>
        <taxon>Bacteria</taxon>
        <taxon>Pseudomonadati</taxon>
        <taxon>Pseudomonadota</taxon>
        <taxon>Alphaproteobacteria</taxon>
        <taxon>Sphingomonadales</taxon>
        <taxon>Sphingomonadaceae</taxon>
        <taxon>Sphingomonas</taxon>
    </lineage>
</organism>
<name>A0ABS2D296_9SPHN</name>
<keyword evidence="1" id="KW-0472">Membrane</keyword>
<dbReference type="EMBL" id="JAFEMC010000001">
    <property type="protein sequence ID" value="MBM6575045.1"/>
    <property type="molecule type" value="Genomic_DNA"/>
</dbReference>
<gene>
    <name evidence="2" type="ORF">ILT43_01575</name>
</gene>
<keyword evidence="3" id="KW-1185">Reference proteome</keyword>
<dbReference type="RefSeq" id="WP_204193537.1">
    <property type="nucleotide sequence ID" value="NZ_JAFEMC010000001.1"/>
</dbReference>
<keyword evidence="1" id="KW-0812">Transmembrane</keyword>
<evidence type="ECO:0000256" key="1">
    <source>
        <dbReference type="SAM" id="Phobius"/>
    </source>
</evidence>
<reference evidence="2 3" key="1">
    <citation type="submission" date="2020-12" db="EMBL/GenBank/DDBJ databases">
        <title>Sphingomonas sp.</title>
        <authorList>
            <person name="Kim M.K."/>
        </authorList>
    </citation>
    <scope>NUCLEOTIDE SEQUENCE [LARGE SCALE GENOMIC DNA]</scope>
    <source>
        <strain evidence="2 3">BT552</strain>
    </source>
</reference>
<accession>A0ABS2D296</accession>
<feature type="transmembrane region" description="Helical" evidence="1">
    <location>
        <begin position="109"/>
        <end position="128"/>
    </location>
</feature>
<evidence type="ECO:0008006" key="4">
    <source>
        <dbReference type="Google" id="ProtNLM"/>
    </source>
</evidence>
<dbReference type="Proteomes" id="UP000763641">
    <property type="component" value="Unassembled WGS sequence"/>
</dbReference>
<keyword evidence="1" id="KW-1133">Transmembrane helix</keyword>